<evidence type="ECO:0000313" key="1">
    <source>
        <dbReference type="EMBL" id="KAI8028612.1"/>
    </source>
</evidence>
<proteinExistence type="predicted"/>
<keyword evidence="2" id="KW-1185">Reference proteome</keyword>
<accession>A0ACC0ITD1</accession>
<sequence>MDENGRDRKVVPAELHKEATKAYMAYAMSVLLGRALPDIRDGLKPDHRRILFAMHELGLSSRKPGKNIPFSPSPEHVASVSWAVVVFYGWWATTHVVDSCGGSATGRGTQDLLHEERKPLLYGFPSEQWEVNLLLKRCLQSSQSCIKHLLCRGWDAREGLVGSSSQLSMHGYFTWPSILVLDLVLIKRTEEKVLAIRKGDAIALPFGVVTWWYNKEDTELVVLFLGDTSKGHKAGSFTDFFLTGSNGIFNGFSTEFVSRAWDLEENVVKTMVGKQTGNVNCDLQQKPSFELSGKLATETNSVRGTKWLLVVLAAASEDGDDDDNSVTET</sequence>
<dbReference type="EMBL" id="CM045760">
    <property type="protein sequence ID" value="KAI8028612.1"/>
    <property type="molecule type" value="Genomic_DNA"/>
</dbReference>
<dbReference type="Proteomes" id="UP001060215">
    <property type="component" value="Chromosome 3"/>
</dbReference>
<name>A0ACC0ITD1_9ERIC</name>
<reference evidence="1 2" key="1">
    <citation type="journal article" date="2022" name="Plant J.">
        <title>Chromosome-level genome of Camellia lanceoleosa provides a valuable resource for understanding genome evolution and self-incompatibility.</title>
        <authorList>
            <person name="Gong W."/>
            <person name="Xiao S."/>
            <person name="Wang L."/>
            <person name="Liao Z."/>
            <person name="Chang Y."/>
            <person name="Mo W."/>
            <person name="Hu G."/>
            <person name="Li W."/>
            <person name="Zhao G."/>
            <person name="Zhu H."/>
            <person name="Hu X."/>
            <person name="Ji K."/>
            <person name="Xiang X."/>
            <person name="Song Q."/>
            <person name="Yuan D."/>
            <person name="Jin S."/>
            <person name="Zhang L."/>
        </authorList>
    </citation>
    <scope>NUCLEOTIDE SEQUENCE [LARGE SCALE GENOMIC DNA]</scope>
    <source>
        <strain evidence="1">SQ_2022a</strain>
    </source>
</reference>
<organism evidence="1 2">
    <name type="scientific">Camellia lanceoleosa</name>
    <dbReference type="NCBI Taxonomy" id="1840588"/>
    <lineage>
        <taxon>Eukaryota</taxon>
        <taxon>Viridiplantae</taxon>
        <taxon>Streptophyta</taxon>
        <taxon>Embryophyta</taxon>
        <taxon>Tracheophyta</taxon>
        <taxon>Spermatophyta</taxon>
        <taxon>Magnoliopsida</taxon>
        <taxon>eudicotyledons</taxon>
        <taxon>Gunneridae</taxon>
        <taxon>Pentapetalae</taxon>
        <taxon>asterids</taxon>
        <taxon>Ericales</taxon>
        <taxon>Theaceae</taxon>
        <taxon>Camellia</taxon>
    </lineage>
</organism>
<evidence type="ECO:0000313" key="2">
    <source>
        <dbReference type="Proteomes" id="UP001060215"/>
    </source>
</evidence>
<protein>
    <submittedName>
        <fullName evidence="1">Uncharacterized protein</fullName>
    </submittedName>
</protein>
<comment type="caution">
    <text evidence="1">The sequence shown here is derived from an EMBL/GenBank/DDBJ whole genome shotgun (WGS) entry which is preliminary data.</text>
</comment>
<gene>
    <name evidence="1" type="ORF">LOK49_LG02G01081</name>
</gene>